<gene>
    <name evidence="1" type="ORF">BE18_01370</name>
</gene>
<sequence length="171" mass="19391">MTLLALRSGAAWAAAYAPGAAHLAGRISRASYLRKIQAGPYATVIEEEVARVIRERTRPEQGILVWAWSPGIYALADRRPTTRYAFHKLLLTEAPFSMQIAGLEERRAELVRRVAIDPPAYVVVAHGDDDAFEPIDSQRSLMRFAELRELLAREYVVERQIGRMTLHRRRP</sequence>
<name>A0A150SC68_SORCE</name>
<reference evidence="1 2" key="1">
    <citation type="submission" date="2014-02" db="EMBL/GenBank/DDBJ databases">
        <title>The small core and large imbalanced accessory genome model reveals a collaborative survival strategy of Sorangium cellulosum strains in nature.</title>
        <authorList>
            <person name="Han K."/>
            <person name="Peng R."/>
            <person name="Blom J."/>
            <person name="Li Y.-Z."/>
        </authorList>
    </citation>
    <scope>NUCLEOTIDE SEQUENCE [LARGE SCALE GENOMIC DNA]</scope>
    <source>
        <strain evidence="1 2">So0149</strain>
    </source>
</reference>
<protein>
    <submittedName>
        <fullName evidence="1">Uncharacterized protein</fullName>
    </submittedName>
</protein>
<comment type="caution">
    <text evidence="1">The sequence shown here is derived from an EMBL/GenBank/DDBJ whole genome shotgun (WGS) entry which is preliminary data.</text>
</comment>
<accession>A0A150SC68</accession>
<proteinExistence type="predicted"/>
<dbReference type="EMBL" id="JEMC01002205">
    <property type="protein sequence ID" value="KYF89748.1"/>
    <property type="molecule type" value="Genomic_DNA"/>
</dbReference>
<organism evidence="1 2">
    <name type="scientific">Sorangium cellulosum</name>
    <name type="common">Polyangium cellulosum</name>
    <dbReference type="NCBI Taxonomy" id="56"/>
    <lineage>
        <taxon>Bacteria</taxon>
        <taxon>Pseudomonadati</taxon>
        <taxon>Myxococcota</taxon>
        <taxon>Polyangia</taxon>
        <taxon>Polyangiales</taxon>
        <taxon>Polyangiaceae</taxon>
        <taxon>Sorangium</taxon>
    </lineage>
</organism>
<evidence type="ECO:0000313" key="1">
    <source>
        <dbReference type="EMBL" id="KYF89748.1"/>
    </source>
</evidence>
<evidence type="ECO:0000313" key="2">
    <source>
        <dbReference type="Proteomes" id="UP000075515"/>
    </source>
</evidence>
<dbReference type="Proteomes" id="UP000075515">
    <property type="component" value="Unassembled WGS sequence"/>
</dbReference>
<dbReference type="AlphaFoldDB" id="A0A150SC68"/>